<dbReference type="AlphaFoldDB" id="A0A2H3E2G0"/>
<protein>
    <submittedName>
        <fullName evidence="1">Uncharacterized protein</fullName>
    </submittedName>
</protein>
<gene>
    <name evidence="1" type="ORF">ARMGADRAFT_1078223</name>
</gene>
<dbReference type="OrthoDB" id="2972330at2759"/>
<evidence type="ECO:0000313" key="2">
    <source>
        <dbReference type="Proteomes" id="UP000217790"/>
    </source>
</evidence>
<proteinExistence type="predicted"/>
<name>A0A2H3E2G0_ARMGA</name>
<evidence type="ECO:0000313" key="1">
    <source>
        <dbReference type="EMBL" id="PBK95507.1"/>
    </source>
</evidence>
<dbReference type="InParanoid" id="A0A2H3E2G0"/>
<organism evidence="1 2">
    <name type="scientific">Armillaria gallica</name>
    <name type="common">Bulbous honey fungus</name>
    <name type="synonym">Armillaria bulbosa</name>
    <dbReference type="NCBI Taxonomy" id="47427"/>
    <lineage>
        <taxon>Eukaryota</taxon>
        <taxon>Fungi</taxon>
        <taxon>Dikarya</taxon>
        <taxon>Basidiomycota</taxon>
        <taxon>Agaricomycotina</taxon>
        <taxon>Agaricomycetes</taxon>
        <taxon>Agaricomycetidae</taxon>
        <taxon>Agaricales</taxon>
        <taxon>Marasmiineae</taxon>
        <taxon>Physalacriaceae</taxon>
        <taxon>Armillaria</taxon>
    </lineage>
</organism>
<dbReference type="Proteomes" id="UP000217790">
    <property type="component" value="Unassembled WGS sequence"/>
</dbReference>
<dbReference type="EMBL" id="KZ293652">
    <property type="protein sequence ID" value="PBK95507.1"/>
    <property type="molecule type" value="Genomic_DNA"/>
</dbReference>
<sequence length="381" mass="43840">MAARHGYYTPVTPLEYPTNSFVEIASALIHDCLVGIQRGGTAFSNRGTLVSLCIQSADLQEQRCLSHLAELREIFDGREVLDQLRRALRRVSEEWNRELAWRGHIRRRDFDLQFNEFVREVRQRLDDPNALRGHQDRIRAFLGVRTRVCISNGARSGDRWEAAILYDTLQGLDTLLHGRHNHGNILPRLISLDKDNSYSEELVIARDQSESSLSRSWQRGPWADSFGNDKSWDSCASRLRSVKGRLWMRLMRRVVLYDESCKRPSQLPAHSRRHLPADATILHLIGRITISTIYTGVTIPLRAGSTVDERRHALNLAVHNPRQRQHLQLYRQLCRTTRPSIPVSPDTLILSPPSALSFRHTHLILQMDDLFIGHDRHLVQS</sequence>
<reference evidence="2" key="1">
    <citation type="journal article" date="2017" name="Nat. Ecol. Evol.">
        <title>Genome expansion and lineage-specific genetic innovations in the forest pathogenic fungi Armillaria.</title>
        <authorList>
            <person name="Sipos G."/>
            <person name="Prasanna A.N."/>
            <person name="Walter M.C."/>
            <person name="O'Connor E."/>
            <person name="Balint B."/>
            <person name="Krizsan K."/>
            <person name="Kiss B."/>
            <person name="Hess J."/>
            <person name="Varga T."/>
            <person name="Slot J."/>
            <person name="Riley R."/>
            <person name="Boka B."/>
            <person name="Rigling D."/>
            <person name="Barry K."/>
            <person name="Lee J."/>
            <person name="Mihaltcheva S."/>
            <person name="LaButti K."/>
            <person name="Lipzen A."/>
            <person name="Waldron R."/>
            <person name="Moloney N.M."/>
            <person name="Sperisen C."/>
            <person name="Kredics L."/>
            <person name="Vagvoelgyi C."/>
            <person name="Patrignani A."/>
            <person name="Fitzpatrick D."/>
            <person name="Nagy I."/>
            <person name="Doyle S."/>
            <person name="Anderson J.B."/>
            <person name="Grigoriev I.V."/>
            <person name="Gueldener U."/>
            <person name="Muensterkoetter M."/>
            <person name="Nagy L.G."/>
        </authorList>
    </citation>
    <scope>NUCLEOTIDE SEQUENCE [LARGE SCALE GENOMIC DNA]</scope>
    <source>
        <strain evidence="2">Ar21-2</strain>
    </source>
</reference>
<keyword evidence="2" id="KW-1185">Reference proteome</keyword>
<accession>A0A2H3E2G0</accession>